<gene>
    <name evidence="2" type="ORF">SCL_0099</name>
</gene>
<reference evidence="2 3" key="1">
    <citation type="submission" date="2015-05" db="EMBL/GenBank/DDBJ databases">
        <title>Complete genome sequence of a sulfur-oxidizing gammaproteobacterium strain HA5.</title>
        <authorList>
            <person name="Miura A."/>
            <person name="Kojima H."/>
            <person name="Fukui M."/>
        </authorList>
    </citation>
    <scope>NUCLEOTIDE SEQUENCE [LARGE SCALE GENOMIC DNA]</scope>
    <source>
        <strain evidence="2 3">HA5</strain>
    </source>
</reference>
<dbReference type="InterPro" id="IPR058627">
    <property type="entry name" value="MdtA-like_C"/>
</dbReference>
<dbReference type="PANTHER" id="PTHR30469:SF38">
    <property type="entry name" value="HLYD FAMILY SECRETION PROTEIN"/>
    <property type="match status" value="1"/>
</dbReference>
<dbReference type="PANTHER" id="PTHR30469">
    <property type="entry name" value="MULTIDRUG RESISTANCE PROTEIN MDTA"/>
    <property type="match status" value="1"/>
</dbReference>
<accession>A0A1B4XC93</accession>
<dbReference type="PROSITE" id="PS51257">
    <property type="entry name" value="PROKAR_LIPOPROTEIN"/>
    <property type="match status" value="1"/>
</dbReference>
<dbReference type="AlphaFoldDB" id="A0A1B4XC93"/>
<dbReference type="GO" id="GO:1990281">
    <property type="term" value="C:efflux pump complex"/>
    <property type="evidence" value="ECO:0007669"/>
    <property type="project" value="TreeGrafter"/>
</dbReference>
<dbReference type="Pfam" id="PF25967">
    <property type="entry name" value="RND-MFP_C"/>
    <property type="match status" value="1"/>
</dbReference>
<dbReference type="GO" id="GO:0015562">
    <property type="term" value="F:efflux transmembrane transporter activity"/>
    <property type="evidence" value="ECO:0007669"/>
    <property type="project" value="TreeGrafter"/>
</dbReference>
<dbReference type="Gene3D" id="2.40.420.20">
    <property type="match status" value="1"/>
</dbReference>
<evidence type="ECO:0000313" key="3">
    <source>
        <dbReference type="Proteomes" id="UP000243180"/>
    </source>
</evidence>
<name>A0A1B4XC93_9GAMM</name>
<dbReference type="InParanoid" id="A0A1B4XC93"/>
<sequence>MSHSRRVAIVILLGLVLASCDKKPPEAPPSLPRVERPVLVLNLKPEATLRINIPRAALVERGGIPGVFVLNEAGEARFRLVRPGRTGGTQVEILSGLHGNETLVLGELGAVHDGTPVATK</sequence>
<proteinExistence type="predicted"/>
<dbReference type="RefSeq" id="WP_096359104.1">
    <property type="nucleotide sequence ID" value="NZ_AP014879.1"/>
</dbReference>
<evidence type="ECO:0000313" key="2">
    <source>
        <dbReference type="EMBL" id="BAV32423.1"/>
    </source>
</evidence>
<dbReference type="Proteomes" id="UP000243180">
    <property type="component" value="Chromosome"/>
</dbReference>
<feature type="domain" description="Multidrug resistance protein MdtA-like C-terminal permuted SH3" evidence="1">
    <location>
        <begin position="53"/>
        <end position="108"/>
    </location>
</feature>
<evidence type="ECO:0000259" key="1">
    <source>
        <dbReference type="Pfam" id="PF25967"/>
    </source>
</evidence>
<dbReference type="OrthoDB" id="9791520at2"/>
<dbReference type="EMBL" id="AP014879">
    <property type="protein sequence ID" value="BAV32423.1"/>
    <property type="molecule type" value="Genomic_DNA"/>
</dbReference>
<organism evidence="2 3">
    <name type="scientific">Sulfuricaulis limicola</name>
    <dbReference type="NCBI Taxonomy" id="1620215"/>
    <lineage>
        <taxon>Bacteria</taxon>
        <taxon>Pseudomonadati</taxon>
        <taxon>Pseudomonadota</taxon>
        <taxon>Gammaproteobacteria</taxon>
        <taxon>Acidiferrobacterales</taxon>
        <taxon>Acidiferrobacteraceae</taxon>
        <taxon>Sulfuricaulis</taxon>
    </lineage>
</organism>
<protein>
    <recommendedName>
        <fullName evidence="1">Multidrug resistance protein MdtA-like C-terminal permuted SH3 domain-containing protein</fullName>
    </recommendedName>
</protein>
<dbReference type="KEGG" id="slim:SCL_0099"/>
<keyword evidence="3" id="KW-1185">Reference proteome</keyword>